<keyword evidence="6 12" id="KW-0418">Kinase</keyword>
<dbReference type="InterPro" id="IPR036890">
    <property type="entry name" value="HATPase_C_sf"/>
</dbReference>
<keyword evidence="10" id="KW-1133">Transmembrane helix</keyword>
<dbReference type="OrthoDB" id="9781904at2"/>
<dbReference type="Gene3D" id="3.30.565.10">
    <property type="entry name" value="Histidine kinase-like ATPase, C-terminal domain"/>
    <property type="match status" value="1"/>
</dbReference>
<dbReference type="CDD" id="cd16917">
    <property type="entry name" value="HATPase_UhpB-NarQ-NarX-like"/>
    <property type="match status" value="1"/>
</dbReference>
<evidence type="ECO:0000256" key="5">
    <source>
        <dbReference type="ARBA" id="ARBA00022741"/>
    </source>
</evidence>
<dbReference type="EMBL" id="ACJM01000012">
    <property type="protein sequence ID" value="EEG76803.1"/>
    <property type="molecule type" value="Genomic_DNA"/>
</dbReference>
<evidence type="ECO:0000256" key="7">
    <source>
        <dbReference type="ARBA" id="ARBA00022840"/>
    </source>
</evidence>
<proteinExistence type="predicted"/>
<dbReference type="Proteomes" id="UP000006443">
    <property type="component" value="Unassembled WGS sequence"/>
</dbReference>
<evidence type="ECO:0000256" key="3">
    <source>
        <dbReference type="ARBA" id="ARBA00022553"/>
    </source>
</evidence>
<feature type="transmembrane region" description="Helical" evidence="10">
    <location>
        <begin position="121"/>
        <end position="141"/>
    </location>
</feature>
<evidence type="ECO:0000256" key="6">
    <source>
        <dbReference type="ARBA" id="ARBA00022777"/>
    </source>
</evidence>
<evidence type="ECO:0000313" key="13">
    <source>
        <dbReference type="Proteomes" id="UP000006443"/>
    </source>
</evidence>
<evidence type="ECO:0000256" key="1">
    <source>
        <dbReference type="ARBA" id="ARBA00000085"/>
    </source>
</evidence>
<accession>C0GIE2</accession>
<evidence type="ECO:0000256" key="4">
    <source>
        <dbReference type="ARBA" id="ARBA00022679"/>
    </source>
</evidence>
<feature type="transmembrane region" description="Helical" evidence="10">
    <location>
        <begin position="53"/>
        <end position="76"/>
    </location>
</feature>
<keyword evidence="13" id="KW-1185">Reference proteome</keyword>
<feature type="transmembrane region" description="Helical" evidence="10">
    <location>
        <begin position="88"/>
        <end position="109"/>
    </location>
</feature>
<feature type="coiled-coil region" evidence="9">
    <location>
        <begin position="153"/>
        <end position="190"/>
    </location>
</feature>
<gene>
    <name evidence="12" type="ORF">DealDRAFT_2251</name>
</gene>
<comment type="catalytic activity">
    <reaction evidence="1">
        <text>ATP + protein L-histidine = ADP + protein N-phospho-L-histidine.</text>
        <dbReference type="EC" id="2.7.13.3"/>
    </reaction>
</comment>
<evidence type="ECO:0000259" key="11">
    <source>
        <dbReference type="PROSITE" id="PS50109"/>
    </source>
</evidence>
<keyword evidence="10" id="KW-0472">Membrane</keyword>
<dbReference type="PROSITE" id="PS50109">
    <property type="entry name" value="HIS_KIN"/>
    <property type="match status" value="1"/>
</dbReference>
<dbReference type="PANTHER" id="PTHR24421:SF10">
    <property type="entry name" value="NITRATE_NITRITE SENSOR PROTEIN NARQ"/>
    <property type="match status" value="1"/>
</dbReference>
<evidence type="ECO:0000256" key="9">
    <source>
        <dbReference type="SAM" id="Coils"/>
    </source>
</evidence>
<dbReference type="InterPro" id="IPR003594">
    <property type="entry name" value="HATPase_dom"/>
</dbReference>
<name>C0GIE2_DETAL</name>
<dbReference type="Gene3D" id="1.20.5.1930">
    <property type="match status" value="1"/>
</dbReference>
<dbReference type="GO" id="GO:0016020">
    <property type="term" value="C:membrane"/>
    <property type="evidence" value="ECO:0007669"/>
    <property type="project" value="InterPro"/>
</dbReference>
<dbReference type="PANTHER" id="PTHR24421">
    <property type="entry name" value="NITRATE/NITRITE SENSOR PROTEIN NARX-RELATED"/>
    <property type="match status" value="1"/>
</dbReference>
<keyword evidence="5" id="KW-0547">Nucleotide-binding</keyword>
<keyword evidence="9" id="KW-0175">Coiled coil</keyword>
<keyword evidence="10" id="KW-0812">Transmembrane</keyword>
<evidence type="ECO:0000256" key="10">
    <source>
        <dbReference type="SAM" id="Phobius"/>
    </source>
</evidence>
<dbReference type="RefSeq" id="WP_008517476.1">
    <property type="nucleotide sequence ID" value="NZ_ACJM01000012.1"/>
</dbReference>
<keyword evidence="3" id="KW-0597">Phosphoprotein</keyword>
<evidence type="ECO:0000256" key="8">
    <source>
        <dbReference type="ARBA" id="ARBA00023012"/>
    </source>
</evidence>
<dbReference type="GO" id="GO:0000155">
    <property type="term" value="F:phosphorelay sensor kinase activity"/>
    <property type="evidence" value="ECO:0007669"/>
    <property type="project" value="InterPro"/>
</dbReference>
<keyword evidence="7" id="KW-0067">ATP-binding</keyword>
<sequence>MSDEQKSNLNREELIKGFRTSAIAGASFGLVAGAAISWLGTVDYPTMVLVPGMTLLLGIIAGTVGLVGAYLEQYLLVRGIKEDAHRNVLTFVVVATMVTGISFVASIIIGEGHIVEEMRRLALPGLILGIIFGGTVSYVNYRFEKDRQQVQTLEMENRYLAELAEKNQLLEEAGRNLAVAEAQNRMARELHDSISQGIHGIVFSLHSLRRMVGKEGQEAEIINHLEETTQATMKELRRLIMELTPSPLEEQGLVEALELHADLFARRQQLAVDVSLEYNGGLTPEQEVAVYRIVQEALANVQKHAGAHRVDVSLAQDGDVVILRVRDNGHGFNVDMAGQGQGLKNMSARARHGGGRLSIDSRPGEGTLVEAVFPLEQNLA</sequence>
<protein>
    <recommendedName>
        <fullName evidence="2">histidine kinase</fullName>
        <ecNumber evidence="2">2.7.13.3</ecNumber>
    </recommendedName>
</protein>
<dbReference type="SUPFAM" id="SSF55874">
    <property type="entry name" value="ATPase domain of HSP90 chaperone/DNA topoisomerase II/histidine kinase"/>
    <property type="match status" value="1"/>
</dbReference>
<organism evidence="12 13">
    <name type="scientific">Dethiobacter alkaliphilus AHT 1</name>
    <dbReference type="NCBI Taxonomy" id="555088"/>
    <lineage>
        <taxon>Bacteria</taxon>
        <taxon>Bacillati</taxon>
        <taxon>Bacillota</taxon>
        <taxon>Dethiobacteria</taxon>
        <taxon>Dethiobacterales</taxon>
        <taxon>Dethiobacteraceae</taxon>
        <taxon>Dethiobacter</taxon>
    </lineage>
</organism>
<dbReference type="eggNOG" id="COG4585">
    <property type="taxonomic scope" value="Bacteria"/>
</dbReference>
<dbReference type="SMART" id="SM00387">
    <property type="entry name" value="HATPase_c"/>
    <property type="match status" value="1"/>
</dbReference>
<dbReference type="STRING" id="555088.DealDRAFT_2251"/>
<dbReference type="GO" id="GO:0046983">
    <property type="term" value="F:protein dimerization activity"/>
    <property type="evidence" value="ECO:0007669"/>
    <property type="project" value="InterPro"/>
</dbReference>
<reference evidence="12 13" key="1">
    <citation type="submission" date="2009-02" db="EMBL/GenBank/DDBJ databases">
        <title>Sequencing of the draft genome and assembly of Dethiobacter alkaliphilus AHT 1.</title>
        <authorList>
            <consortium name="US DOE Joint Genome Institute (JGI-PGF)"/>
            <person name="Lucas S."/>
            <person name="Copeland A."/>
            <person name="Lapidus A."/>
            <person name="Glavina del Rio T."/>
            <person name="Dalin E."/>
            <person name="Tice H."/>
            <person name="Bruce D."/>
            <person name="Goodwin L."/>
            <person name="Pitluck S."/>
            <person name="Larimer F."/>
            <person name="Land M.L."/>
            <person name="Hauser L."/>
            <person name="Muyzer G."/>
        </authorList>
    </citation>
    <scope>NUCLEOTIDE SEQUENCE [LARGE SCALE GENOMIC DNA]</scope>
    <source>
        <strain evidence="12 13">AHT 1</strain>
    </source>
</reference>
<dbReference type="EC" id="2.7.13.3" evidence="2"/>
<dbReference type="InterPro" id="IPR011712">
    <property type="entry name" value="Sig_transdc_His_kin_sub3_dim/P"/>
</dbReference>
<dbReference type="InterPro" id="IPR005467">
    <property type="entry name" value="His_kinase_dom"/>
</dbReference>
<evidence type="ECO:0000313" key="12">
    <source>
        <dbReference type="EMBL" id="EEG76803.1"/>
    </source>
</evidence>
<feature type="transmembrane region" description="Helical" evidence="10">
    <location>
        <begin position="21"/>
        <end position="41"/>
    </location>
</feature>
<dbReference type="GO" id="GO:0005524">
    <property type="term" value="F:ATP binding"/>
    <property type="evidence" value="ECO:0007669"/>
    <property type="project" value="UniProtKB-KW"/>
</dbReference>
<comment type="caution">
    <text evidence="12">The sequence shown here is derived from an EMBL/GenBank/DDBJ whole genome shotgun (WGS) entry which is preliminary data.</text>
</comment>
<keyword evidence="8" id="KW-0902">Two-component regulatory system</keyword>
<dbReference type="AlphaFoldDB" id="C0GIE2"/>
<feature type="domain" description="Histidine kinase" evidence="11">
    <location>
        <begin position="189"/>
        <end position="377"/>
    </location>
</feature>
<dbReference type="Pfam" id="PF02518">
    <property type="entry name" value="HATPase_c"/>
    <property type="match status" value="1"/>
</dbReference>
<dbReference type="Pfam" id="PF07730">
    <property type="entry name" value="HisKA_3"/>
    <property type="match status" value="1"/>
</dbReference>
<dbReference type="InterPro" id="IPR050482">
    <property type="entry name" value="Sensor_HK_TwoCompSys"/>
</dbReference>
<evidence type="ECO:0000256" key="2">
    <source>
        <dbReference type="ARBA" id="ARBA00012438"/>
    </source>
</evidence>
<keyword evidence="4" id="KW-0808">Transferase</keyword>